<feature type="region of interest" description="Disordered" evidence="1">
    <location>
        <begin position="33"/>
        <end position="57"/>
    </location>
</feature>
<name>A0A1L1PCL3_HYDIT</name>
<proteinExistence type="predicted"/>
<organism evidence="3 4">
    <name type="scientific">Hydrogenophaga intermedia</name>
    <dbReference type="NCBI Taxonomy" id="65786"/>
    <lineage>
        <taxon>Bacteria</taxon>
        <taxon>Pseudomonadati</taxon>
        <taxon>Pseudomonadota</taxon>
        <taxon>Betaproteobacteria</taxon>
        <taxon>Burkholderiales</taxon>
        <taxon>Comamonadaceae</taxon>
        <taxon>Hydrogenophaga</taxon>
    </lineage>
</organism>
<evidence type="ECO:0000313" key="3">
    <source>
        <dbReference type="EMBL" id="CDN87722.1"/>
    </source>
</evidence>
<dbReference type="RefSeq" id="WP_009518905.1">
    <property type="nucleotide sequence ID" value="NZ_CCAE010000014.1"/>
</dbReference>
<evidence type="ECO:0000259" key="2">
    <source>
        <dbReference type="Pfam" id="PF07995"/>
    </source>
</evidence>
<dbReference type="Proteomes" id="UP000028878">
    <property type="component" value="Unassembled WGS sequence"/>
</dbReference>
<dbReference type="EMBL" id="CCAE010000014">
    <property type="protein sequence ID" value="CDN87722.1"/>
    <property type="molecule type" value="Genomic_DNA"/>
</dbReference>
<dbReference type="PANTHER" id="PTHR19328">
    <property type="entry name" value="HEDGEHOG-INTERACTING PROTEIN"/>
    <property type="match status" value="1"/>
</dbReference>
<dbReference type="InterPro" id="IPR012938">
    <property type="entry name" value="Glc/Sorbosone_DH"/>
</dbReference>
<dbReference type="SUPFAM" id="SSF50952">
    <property type="entry name" value="Soluble quinoprotein glucose dehydrogenase"/>
    <property type="match status" value="1"/>
</dbReference>
<gene>
    <name evidence="3" type="ORF">BN948_02147</name>
</gene>
<feature type="domain" description="Glucose/Sorbosone dehydrogenase" evidence="2">
    <location>
        <begin position="71"/>
        <end position="415"/>
    </location>
</feature>
<dbReference type="PANTHER" id="PTHR19328:SF75">
    <property type="entry name" value="ALDOSE SUGAR DEHYDROGENASE YLII"/>
    <property type="match status" value="1"/>
</dbReference>
<dbReference type="InterPro" id="IPR011042">
    <property type="entry name" value="6-blade_b-propeller_TolB-like"/>
</dbReference>
<dbReference type="AlphaFoldDB" id="A0A1L1PCL3"/>
<feature type="compositionally biased region" description="Gly residues" evidence="1">
    <location>
        <begin position="33"/>
        <end position="47"/>
    </location>
</feature>
<sequence>MVQPHLPSLSRVLVALGVCGVLLSCGGGGSGDGDAGGSGGSGGGNSPGSGNSPAFIPTTTPVTVTEVVAGLSSPWGLAFLPDGRMLITGRLGQLLLLSADGSTRQTITGLPTGLSTGGQGGLLDVAIDPSFASNRRVYFTFSEVDAGNASINGTAVARAELDVGSSSLVGLTVIYRQLPKVASSGHFGSRLVFDGSGHLFVTLGDRQNADQAPFAQDLSRGNGKVARITTNGDPAPGNPFAVGPQASFWSYGHRNPQGAALRPGTGELWISEHGPQGGDEINRVLAGLNYGWPVISHGQQYGTTTQWGEGSAKAGMEQPVSVWEKIDGTPWVSGQKSSTAPAGMAFFTGTGPAHWQGSLFVGALAGQALWRLQLDGNVVVGRERFLTSLGERIRDVQQGPDGRLYLLTDSGRLLRVNA</sequence>
<evidence type="ECO:0000313" key="4">
    <source>
        <dbReference type="Proteomes" id="UP000028878"/>
    </source>
</evidence>
<dbReference type="InterPro" id="IPR011041">
    <property type="entry name" value="Quinoprot_gluc/sorb_DH_b-prop"/>
</dbReference>
<protein>
    <submittedName>
        <fullName evidence="3">Glucose sorbosone dehydrogenase</fullName>
    </submittedName>
</protein>
<dbReference type="Gene3D" id="2.120.10.30">
    <property type="entry name" value="TolB, C-terminal domain"/>
    <property type="match status" value="1"/>
</dbReference>
<feature type="compositionally biased region" description="Low complexity" evidence="1">
    <location>
        <begin position="48"/>
        <end position="57"/>
    </location>
</feature>
<dbReference type="Pfam" id="PF07995">
    <property type="entry name" value="GSDH"/>
    <property type="match status" value="1"/>
</dbReference>
<accession>A0A1L1PCL3</accession>
<keyword evidence="4" id="KW-1185">Reference proteome</keyword>
<reference evidence="4" key="1">
    <citation type="submission" date="2014-11" db="EMBL/GenBank/DDBJ databases">
        <title>Draft genome sequence of Hydrogenophaga intermedia S1.</title>
        <authorList>
            <person name="Gan H.M."/>
            <person name="Chew T.H."/>
            <person name="Stolz A."/>
        </authorList>
    </citation>
    <scope>NUCLEOTIDE SEQUENCE [LARGE SCALE GENOMIC DNA]</scope>
    <source>
        <strain evidence="4">S1</strain>
    </source>
</reference>
<evidence type="ECO:0000256" key="1">
    <source>
        <dbReference type="SAM" id="MobiDB-lite"/>
    </source>
</evidence>